<dbReference type="InterPro" id="IPR023395">
    <property type="entry name" value="MCP_dom_sf"/>
</dbReference>
<evidence type="ECO:0000256" key="5">
    <source>
        <dbReference type="ARBA" id="ARBA00022737"/>
    </source>
</evidence>
<comment type="similarity">
    <text evidence="2 11">Belongs to the mitochondrial carrier (TC 2.A.29) family.</text>
</comment>
<dbReference type="Pfam" id="PF00153">
    <property type="entry name" value="Mito_carr"/>
    <property type="match status" value="1"/>
</dbReference>
<evidence type="ECO:0000256" key="3">
    <source>
        <dbReference type="ARBA" id="ARBA00022448"/>
    </source>
</evidence>
<keyword evidence="3 11" id="KW-0813">Transport</keyword>
<evidence type="ECO:0000256" key="6">
    <source>
        <dbReference type="ARBA" id="ARBA00022787"/>
    </source>
</evidence>
<dbReference type="AlphaFoldDB" id="A0A1Q3G2F2"/>
<keyword evidence="8" id="KW-0496">Mitochondrion</keyword>
<name>A0A1Q3G2F2_CULTA</name>
<keyword evidence="7" id="KW-1133">Transmembrane helix</keyword>
<evidence type="ECO:0000256" key="2">
    <source>
        <dbReference type="ARBA" id="ARBA00006375"/>
    </source>
</evidence>
<dbReference type="InterPro" id="IPR018108">
    <property type="entry name" value="MCP_transmembrane"/>
</dbReference>
<dbReference type="Gene3D" id="1.50.40.10">
    <property type="entry name" value="Mitochondrial carrier domain"/>
    <property type="match status" value="1"/>
</dbReference>
<evidence type="ECO:0000256" key="12">
    <source>
        <dbReference type="SAM" id="MobiDB-lite"/>
    </source>
</evidence>
<accession>A0A1Q3G2F2</accession>
<feature type="region of interest" description="Disordered" evidence="12">
    <location>
        <begin position="412"/>
        <end position="433"/>
    </location>
</feature>
<keyword evidence="4 10" id="KW-0812">Transmembrane</keyword>
<keyword evidence="9 10" id="KW-0472">Membrane</keyword>
<dbReference type="EMBL" id="GFDL01001048">
    <property type="protein sequence ID" value="JAV33997.1"/>
    <property type="molecule type" value="Transcribed_RNA"/>
</dbReference>
<evidence type="ECO:0000256" key="7">
    <source>
        <dbReference type="ARBA" id="ARBA00022989"/>
    </source>
</evidence>
<dbReference type="InterPro" id="IPR039158">
    <property type="entry name" value="SLC25A46"/>
</dbReference>
<dbReference type="GO" id="GO:0005741">
    <property type="term" value="C:mitochondrial outer membrane"/>
    <property type="evidence" value="ECO:0007669"/>
    <property type="project" value="UniProtKB-SubCell"/>
</dbReference>
<feature type="repeat" description="Solcar" evidence="10">
    <location>
        <begin position="287"/>
        <end position="389"/>
    </location>
</feature>
<dbReference type="PANTHER" id="PTHR21252">
    <property type="entry name" value="TB1 PROTEIN-RELATED"/>
    <property type="match status" value="1"/>
</dbReference>
<evidence type="ECO:0000256" key="11">
    <source>
        <dbReference type="RuleBase" id="RU000488"/>
    </source>
</evidence>
<evidence type="ECO:0000256" key="9">
    <source>
        <dbReference type="ARBA" id="ARBA00023136"/>
    </source>
</evidence>
<keyword evidence="5" id="KW-0677">Repeat</keyword>
<dbReference type="PROSITE" id="PS50920">
    <property type="entry name" value="SOLCAR"/>
    <property type="match status" value="1"/>
</dbReference>
<evidence type="ECO:0000256" key="1">
    <source>
        <dbReference type="ARBA" id="ARBA00004374"/>
    </source>
</evidence>
<evidence type="ECO:0000313" key="13">
    <source>
        <dbReference type="EMBL" id="JAV33997.1"/>
    </source>
</evidence>
<evidence type="ECO:0000256" key="10">
    <source>
        <dbReference type="PROSITE-ProRule" id="PRU00282"/>
    </source>
</evidence>
<evidence type="ECO:0000256" key="8">
    <source>
        <dbReference type="ARBA" id="ARBA00023128"/>
    </source>
</evidence>
<keyword evidence="6" id="KW-1000">Mitochondrion outer membrane</keyword>
<dbReference type="GO" id="GO:0090149">
    <property type="term" value="P:mitochondrial membrane fission"/>
    <property type="evidence" value="ECO:0007669"/>
    <property type="project" value="InterPro"/>
</dbReference>
<dbReference type="SUPFAM" id="SSF103506">
    <property type="entry name" value="Mitochondrial carrier"/>
    <property type="match status" value="1"/>
</dbReference>
<sequence>MQSDMAGLEEYERYLEDEEDQLDNIPRFHPTFKSPLEPQHYQFINSERDLTLPLQKHKNVQPMYESPEEEISIRKYLGASVNLISLITENLLCHPFLVLRRQSQVHHNSRKYHIVPLTLVPVIVHLHQRQGVTTLWKGIGSVLLVRGMTLAVEDVISKFTPWPKEVNSKTTLKQFGQHLLLKCISLATIVPFYSASLVETVQSDIASEKPGVFDVFREGASRLLSWSVPQKGRMLPIWALVGPSISLGISKYICQLFVRGISTRIMCRRVTFFEEKRGARTRDFTAQSQVIEVYSTMISLMTTEIIFYPFETILHRIQLQGTRTIIDNLDSGYSVVPILTSYEGVIDCYRQTVATEGVAGLYKGFGAMLLQFAAHVAVIKLGKWIITQISEVMSNKPPPKVAEFYNLDAKNSGGSVSMSRSISGISSLSDEIS</sequence>
<proteinExistence type="inferred from homology"/>
<reference evidence="13" key="1">
    <citation type="submission" date="2017-01" db="EMBL/GenBank/DDBJ databases">
        <title>A deep insight into the sialotranscriptome of adult male and female Cluex tarsalis mosquitoes.</title>
        <authorList>
            <person name="Ribeiro J.M."/>
            <person name="Moreira F."/>
            <person name="Bernard K.A."/>
            <person name="Calvo E."/>
        </authorList>
    </citation>
    <scope>NUCLEOTIDE SEQUENCE</scope>
    <source>
        <strain evidence="13">Kern County</strain>
        <tissue evidence="13">Salivary glands</tissue>
    </source>
</reference>
<dbReference type="PANTHER" id="PTHR21252:SF2">
    <property type="entry name" value="MITOCHONDRIAL OUTER MEMBRANE PROTEIN SLC25A46"/>
    <property type="match status" value="1"/>
</dbReference>
<evidence type="ECO:0000256" key="4">
    <source>
        <dbReference type="ARBA" id="ARBA00022692"/>
    </source>
</evidence>
<comment type="subcellular location">
    <subcellularLocation>
        <location evidence="1">Mitochondrion outer membrane</location>
        <topology evidence="1">Multi-pass membrane protein</topology>
    </subcellularLocation>
</comment>
<protein>
    <submittedName>
        <fullName evidence="13">Putative mitochondrial carrier protein</fullName>
    </submittedName>
</protein>
<organism evidence="13">
    <name type="scientific">Culex tarsalis</name>
    <name type="common">Encephalitis mosquito</name>
    <dbReference type="NCBI Taxonomy" id="7177"/>
    <lineage>
        <taxon>Eukaryota</taxon>
        <taxon>Metazoa</taxon>
        <taxon>Ecdysozoa</taxon>
        <taxon>Arthropoda</taxon>
        <taxon>Hexapoda</taxon>
        <taxon>Insecta</taxon>
        <taxon>Pterygota</taxon>
        <taxon>Neoptera</taxon>
        <taxon>Endopterygota</taxon>
        <taxon>Diptera</taxon>
        <taxon>Nematocera</taxon>
        <taxon>Culicoidea</taxon>
        <taxon>Culicidae</taxon>
        <taxon>Culicinae</taxon>
        <taxon>Culicini</taxon>
        <taxon>Culex</taxon>
        <taxon>Culex</taxon>
    </lineage>
</organism>